<organism evidence="3">
    <name type="scientific">Salmonella diarizonae</name>
    <dbReference type="NCBI Taxonomy" id="59204"/>
    <lineage>
        <taxon>Bacteria</taxon>
        <taxon>Pseudomonadati</taxon>
        <taxon>Pseudomonadota</taxon>
        <taxon>Gammaproteobacteria</taxon>
        <taxon>Enterobacterales</taxon>
        <taxon>Enterobacteriaceae</taxon>
        <taxon>Salmonella</taxon>
    </lineage>
</organism>
<dbReference type="InterPro" id="IPR029063">
    <property type="entry name" value="SAM-dependent_MTases_sf"/>
</dbReference>
<sequence>MKLGNEIALESGKQWTFDNNVAPYFDSHVQQSVPVYLEGHELICFISDFFVRDNAIIYEVGSSTGALINKIFDRHHMKNNVRFIGIEPVKSMVEQAKKQSKGKHIEYINECIEVVELEPCNLIVSYYCVQFIEMGNREYIFHKFYEKLQPGGALIIFEKEIINDSKINEIVESCYLKFKLKQGFSIDEVLSKKFSLEGVMNTNTENQNIRLLMNAGFTQFETIMKYGEFHGYLCIK</sequence>
<dbReference type="PANTHER" id="PTHR43861:SF2">
    <property type="entry name" value="CARBOXY-S-ADENOSYL-L-METHIONINE SYNTHASE"/>
    <property type="match status" value="1"/>
</dbReference>
<dbReference type="InterPro" id="IPR041698">
    <property type="entry name" value="Methyltransf_25"/>
</dbReference>
<reference evidence="5" key="3">
    <citation type="submission" date="2021-05" db="EMBL/GenBank/DDBJ databases">
        <title>Whole genome PacBio Sequel sequence of Salmonella enterica subsp. enterica.</title>
        <authorList>
            <person name="Hoffmann M."/>
            <person name="Balkey M."/>
            <person name="Luo Y."/>
        </authorList>
    </citation>
    <scope>NUCLEOTIDE SEQUENCE</scope>
    <source>
        <strain evidence="5">CFSAN030538</strain>
    </source>
</reference>
<feature type="domain" description="Methyltransferase" evidence="2">
    <location>
        <begin position="57"/>
        <end position="152"/>
    </location>
</feature>
<reference evidence="5" key="1">
    <citation type="submission" date="2018-07" db="EMBL/GenBank/DDBJ databases">
        <authorList>
            <consortium name="GenomeTrakr network: Whole genome sequencing for foodborne pathogen traceback"/>
        </authorList>
    </citation>
    <scope>NUCLEOTIDE SEQUENCE</scope>
    <source>
        <strain evidence="5">CFSAN030538</strain>
        <strain evidence="4">FMA0132</strain>
    </source>
</reference>
<dbReference type="EMBL" id="AAIXUH010000025">
    <property type="protein sequence ID" value="ECJ2915528.1"/>
    <property type="molecule type" value="Genomic_DNA"/>
</dbReference>
<dbReference type="GO" id="GO:0008168">
    <property type="term" value="F:methyltransferase activity"/>
    <property type="evidence" value="ECO:0007669"/>
    <property type="project" value="UniProtKB-KW"/>
</dbReference>
<dbReference type="SUPFAM" id="SSF53335">
    <property type="entry name" value="S-adenosyl-L-methionine-dependent methyltransferases"/>
    <property type="match status" value="1"/>
</dbReference>
<reference evidence="3" key="2">
    <citation type="submission" date="2019-07" db="EMBL/GenBank/DDBJ databases">
        <authorList>
            <person name="Ashton P.M."/>
            <person name="Dallman T."/>
            <person name="Nair S."/>
            <person name="De Pinna E."/>
            <person name="Peters T."/>
            <person name="Grant K."/>
        </authorList>
    </citation>
    <scope>NUCLEOTIDE SEQUENCE</scope>
    <source>
        <strain evidence="3">481463</strain>
    </source>
</reference>
<gene>
    <name evidence="5" type="ORF">ABB53_020855</name>
    <name evidence="4" type="ORF">EL06_17735</name>
    <name evidence="3" type="ORF">FNI27_21690</name>
</gene>
<dbReference type="EMBL" id="RSHK01000018">
    <property type="protein sequence ID" value="MIE71214.1"/>
    <property type="molecule type" value="Genomic_DNA"/>
</dbReference>
<keyword evidence="3" id="KW-0489">Methyltransferase</keyword>
<protein>
    <submittedName>
        <fullName evidence="3">Methyltransferase domain-containing protein</fullName>
    </submittedName>
</protein>
<dbReference type="Proteomes" id="UP000885362">
    <property type="component" value="Unassembled WGS sequence"/>
</dbReference>
<proteinExistence type="predicted"/>
<evidence type="ECO:0000313" key="5">
    <source>
        <dbReference type="EMBL" id="QWJ69130.1"/>
    </source>
</evidence>
<dbReference type="AlphaFoldDB" id="A0A3U6Z4R9"/>
<dbReference type="RefSeq" id="WP_079814376.1">
    <property type="nucleotide sequence ID" value="NZ_JAHQRT010000001.1"/>
</dbReference>
<dbReference type="PANTHER" id="PTHR43861">
    <property type="entry name" value="TRANS-ACONITATE 2-METHYLTRANSFERASE-RELATED"/>
    <property type="match status" value="1"/>
</dbReference>
<dbReference type="Gene3D" id="3.40.50.150">
    <property type="entry name" value="Vaccinia Virus protein VP39"/>
    <property type="match status" value="1"/>
</dbReference>
<evidence type="ECO:0000313" key="3">
    <source>
        <dbReference type="EMBL" id="ECJ2915528.1"/>
    </source>
</evidence>
<dbReference type="GO" id="GO:0032259">
    <property type="term" value="P:methylation"/>
    <property type="evidence" value="ECO:0007669"/>
    <property type="project" value="UniProtKB-KW"/>
</dbReference>
<keyword evidence="1 3" id="KW-0808">Transferase</keyword>
<evidence type="ECO:0000259" key="2">
    <source>
        <dbReference type="Pfam" id="PF13649"/>
    </source>
</evidence>
<dbReference type="Pfam" id="PF13649">
    <property type="entry name" value="Methyltransf_25"/>
    <property type="match status" value="1"/>
</dbReference>
<evidence type="ECO:0000256" key="1">
    <source>
        <dbReference type="ARBA" id="ARBA00022679"/>
    </source>
</evidence>
<dbReference type="EMBL" id="CP075144">
    <property type="protein sequence ID" value="QWJ69130.1"/>
    <property type="molecule type" value="Genomic_DNA"/>
</dbReference>
<name>A0A3U6Z4R9_SALDZ</name>
<evidence type="ECO:0000313" key="4">
    <source>
        <dbReference type="EMBL" id="MIE71214.1"/>
    </source>
</evidence>
<accession>A0A3U6Z4R9</accession>